<keyword evidence="3" id="KW-1185">Reference proteome</keyword>
<dbReference type="OrthoDB" id="1305932at2759"/>
<name>A0A9Q1R2F2_9SOLA</name>
<accession>A0A9Q1R2F2</accession>
<dbReference type="EMBL" id="JAJAGQ010000016">
    <property type="protein sequence ID" value="KAJ8539483.1"/>
    <property type="molecule type" value="Genomic_DNA"/>
</dbReference>
<evidence type="ECO:0000313" key="2">
    <source>
        <dbReference type="EMBL" id="KAJ8539483.1"/>
    </source>
</evidence>
<protein>
    <submittedName>
        <fullName evidence="2">Uncharacterized protein</fullName>
    </submittedName>
</protein>
<evidence type="ECO:0000313" key="3">
    <source>
        <dbReference type="Proteomes" id="UP001152561"/>
    </source>
</evidence>
<comment type="caution">
    <text evidence="2">The sequence shown here is derived from an EMBL/GenBank/DDBJ whole genome shotgun (WGS) entry which is preliminary data.</text>
</comment>
<dbReference type="AlphaFoldDB" id="A0A9Q1R2F2"/>
<dbReference type="Proteomes" id="UP001152561">
    <property type="component" value="Unassembled WGS sequence"/>
</dbReference>
<dbReference type="PANTHER" id="PTHR33233">
    <property type="entry name" value="ENDONUCLEASE/EXONUCLEASE/PHOSPHATASE"/>
    <property type="match status" value="1"/>
</dbReference>
<organism evidence="2 3">
    <name type="scientific">Anisodus acutangulus</name>
    <dbReference type="NCBI Taxonomy" id="402998"/>
    <lineage>
        <taxon>Eukaryota</taxon>
        <taxon>Viridiplantae</taxon>
        <taxon>Streptophyta</taxon>
        <taxon>Embryophyta</taxon>
        <taxon>Tracheophyta</taxon>
        <taxon>Spermatophyta</taxon>
        <taxon>Magnoliopsida</taxon>
        <taxon>eudicotyledons</taxon>
        <taxon>Gunneridae</taxon>
        <taxon>Pentapetalae</taxon>
        <taxon>asterids</taxon>
        <taxon>lamiids</taxon>
        <taxon>Solanales</taxon>
        <taxon>Solanaceae</taxon>
        <taxon>Solanoideae</taxon>
        <taxon>Hyoscyameae</taxon>
        <taxon>Anisodus</taxon>
    </lineage>
</organism>
<evidence type="ECO:0000256" key="1">
    <source>
        <dbReference type="SAM" id="MobiDB-lite"/>
    </source>
</evidence>
<feature type="region of interest" description="Disordered" evidence="1">
    <location>
        <begin position="33"/>
        <end position="52"/>
    </location>
</feature>
<reference evidence="3" key="1">
    <citation type="journal article" date="2023" name="Proc. Natl. Acad. Sci. U.S.A.">
        <title>Genomic and structural basis for evolution of tropane alkaloid biosynthesis.</title>
        <authorList>
            <person name="Wanga Y.-J."/>
            <person name="Taina T."/>
            <person name="Yua J.-Y."/>
            <person name="Lia J."/>
            <person name="Xua B."/>
            <person name="Chenc J."/>
            <person name="D'Auriad J.C."/>
            <person name="Huanga J.-P."/>
            <person name="Huanga S.-X."/>
        </authorList>
    </citation>
    <scope>NUCLEOTIDE SEQUENCE [LARGE SCALE GENOMIC DNA]</scope>
    <source>
        <strain evidence="3">cv. KIB-2019</strain>
    </source>
</reference>
<proteinExistence type="predicted"/>
<gene>
    <name evidence="2" type="ORF">K7X08_013735</name>
</gene>
<dbReference type="PANTHER" id="PTHR33233:SF14">
    <property type="entry name" value="ENDONUCLEASE_EXONUCLEASE_PHOSPHATASE"/>
    <property type="match status" value="1"/>
</dbReference>
<sequence length="148" mass="16562">MKEGQKVVEQQSKLTIVPTLMMVNFSSGANRRLELATPPAPPQEIEAPKNPEPVPSLEKYLAKLFTGNIMASKGMSLQFIVPVIKNGVKVAQLEKLEIEKETEPWKNVVILYVVGESLTVGAVYRFLNQWSFGYKPNVVSHEDGYFII</sequence>